<proteinExistence type="predicted"/>
<keyword evidence="2" id="KW-1133">Transmembrane helix</keyword>
<sequence>MGKIILLIIVAAWGAVLVPPLLRGRQDSRPGSSVMDFRRQLNTLQRSDSLRHGSPMRSMSRPLAPSPGIAQRGQRVQHSYASSDRHRISRQSMLRQRRQNVLVSLGLVTMGSAFIAFTTKSDFFIYTFVLSAMSLAGYCYKLSQMRQYPNSQRSNRRDWVRAA</sequence>
<evidence type="ECO:0000313" key="3">
    <source>
        <dbReference type="EMBL" id="CAB4605658.1"/>
    </source>
</evidence>
<evidence type="ECO:0000256" key="2">
    <source>
        <dbReference type="SAM" id="Phobius"/>
    </source>
</evidence>
<dbReference type="AlphaFoldDB" id="A0A6J6HA99"/>
<reference evidence="3" key="1">
    <citation type="submission" date="2020-05" db="EMBL/GenBank/DDBJ databases">
        <authorList>
            <person name="Chiriac C."/>
            <person name="Salcher M."/>
            <person name="Ghai R."/>
            <person name="Kavagutti S V."/>
        </authorList>
    </citation>
    <scope>NUCLEOTIDE SEQUENCE</scope>
</reference>
<keyword evidence="2" id="KW-0812">Transmembrane</keyword>
<gene>
    <name evidence="3" type="ORF">UFOPK1820_01044</name>
</gene>
<dbReference type="EMBL" id="CAEZUK010000179">
    <property type="protein sequence ID" value="CAB4605658.1"/>
    <property type="molecule type" value="Genomic_DNA"/>
</dbReference>
<keyword evidence="2" id="KW-0472">Membrane</keyword>
<protein>
    <submittedName>
        <fullName evidence="3">Unannotated protein</fullName>
    </submittedName>
</protein>
<feature type="transmembrane region" description="Helical" evidence="2">
    <location>
        <begin position="100"/>
        <end position="117"/>
    </location>
</feature>
<feature type="region of interest" description="Disordered" evidence="1">
    <location>
        <begin position="48"/>
        <end position="72"/>
    </location>
</feature>
<evidence type="ECO:0000256" key="1">
    <source>
        <dbReference type="SAM" id="MobiDB-lite"/>
    </source>
</evidence>
<name>A0A6J6HA99_9ZZZZ</name>
<feature type="transmembrane region" description="Helical" evidence="2">
    <location>
        <begin position="6"/>
        <end position="22"/>
    </location>
</feature>
<accession>A0A6J6HA99</accession>
<feature type="transmembrane region" description="Helical" evidence="2">
    <location>
        <begin position="123"/>
        <end position="140"/>
    </location>
</feature>
<organism evidence="3">
    <name type="scientific">freshwater metagenome</name>
    <dbReference type="NCBI Taxonomy" id="449393"/>
    <lineage>
        <taxon>unclassified sequences</taxon>
        <taxon>metagenomes</taxon>
        <taxon>ecological metagenomes</taxon>
    </lineage>
</organism>